<name>A0A1J4JJW8_9EUKA</name>
<keyword evidence="3" id="KW-0418">Kinase</keyword>
<dbReference type="Pfam" id="PF00069">
    <property type="entry name" value="Pkinase"/>
    <property type="match status" value="1"/>
</dbReference>
<evidence type="ECO:0000256" key="1">
    <source>
        <dbReference type="SAM" id="MobiDB-lite"/>
    </source>
</evidence>
<dbReference type="PANTHER" id="PTHR24362:SF309">
    <property type="entry name" value="PROTEIN KINASE DOMAIN-CONTAINING PROTEIN"/>
    <property type="match status" value="1"/>
</dbReference>
<dbReference type="GeneID" id="94844568"/>
<gene>
    <name evidence="3" type="ORF">TRFO_34775</name>
</gene>
<feature type="compositionally biased region" description="Basic residues" evidence="1">
    <location>
        <begin position="341"/>
        <end position="355"/>
    </location>
</feature>
<dbReference type="SMART" id="SM00220">
    <property type="entry name" value="S_TKc"/>
    <property type="match status" value="1"/>
</dbReference>
<dbReference type="GO" id="GO:0005524">
    <property type="term" value="F:ATP binding"/>
    <property type="evidence" value="ECO:0007669"/>
    <property type="project" value="InterPro"/>
</dbReference>
<feature type="region of interest" description="Disordered" evidence="1">
    <location>
        <begin position="326"/>
        <end position="355"/>
    </location>
</feature>
<dbReference type="VEuPathDB" id="TrichDB:TRFO_34775"/>
<dbReference type="EMBL" id="MLAK01001034">
    <property type="protein sequence ID" value="OHS98905.1"/>
    <property type="molecule type" value="Genomic_DNA"/>
</dbReference>
<sequence>MTIARFEQQYPKTPFSIGHYQFLEKIEGCDQSSAWYNIHDTKCNSDFTACLIDLEAPQWSKKHNIIEEYLTQTSKVTNYTVRIYNYFTKNKILFIIIQKTYDTLANLLRTNGPLKILPLVSLSTKIIDVMCECHQQEIPIKHFRPVNILFDEYKNPMLSNIGLHYQLSPQFPKDLSLKGILPFQAPEVLLGECQDDFKADIWSFAVTLFAMATGRVPWSSKTDQEMKNEIINFDPAHPSFQMPQIIDPDLQKLIFVMLNNSPEKRPSFEDLQAEPYFRQFESKKISKAGSSTRIQSISTLRNLKEIEQREEAAPKDDHSMANLHSVTMTPSFNGSITAKRQQQKKKIHASSGHYK</sequence>
<keyword evidence="3" id="KW-0808">Transferase</keyword>
<evidence type="ECO:0000259" key="2">
    <source>
        <dbReference type="PROSITE" id="PS50011"/>
    </source>
</evidence>
<dbReference type="Proteomes" id="UP000179807">
    <property type="component" value="Unassembled WGS sequence"/>
</dbReference>
<protein>
    <submittedName>
        <fullName evidence="3">CAMK family protein kinase</fullName>
    </submittedName>
</protein>
<keyword evidence="4" id="KW-1185">Reference proteome</keyword>
<dbReference type="RefSeq" id="XP_068352042.1">
    <property type="nucleotide sequence ID" value="XM_068509864.1"/>
</dbReference>
<evidence type="ECO:0000313" key="4">
    <source>
        <dbReference type="Proteomes" id="UP000179807"/>
    </source>
</evidence>
<feature type="compositionally biased region" description="Polar residues" evidence="1">
    <location>
        <begin position="326"/>
        <end position="340"/>
    </location>
</feature>
<dbReference type="InterPro" id="IPR000719">
    <property type="entry name" value="Prot_kinase_dom"/>
</dbReference>
<comment type="caution">
    <text evidence="3">The sequence shown here is derived from an EMBL/GenBank/DDBJ whole genome shotgun (WGS) entry which is preliminary data.</text>
</comment>
<reference evidence="3" key="1">
    <citation type="submission" date="2016-10" db="EMBL/GenBank/DDBJ databases">
        <authorList>
            <person name="Benchimol M."/>
            <person name="Almeida L.G."/>
            <person name="Vasconcelos A.T."/>
            <person name="Perreira-Neves A."/>
            <person name="Rosa I.A."/>
            <person name="Tasca T."/>
            <person name="Bogo M.R."/>
            <person name="de Souza W."/>
        </authorList>
    </citation>
    <scope>NUCLEOTIDE SEQUENCE [LARGE SCALE GENOMIC DNA]</scope>
    <source>
        <strain evidence="3">K</strain>
    </source>
</reference>
<dbReference type="InterPro" id="IPR011009">
    <property type="entry name" value="Kinase-like_dom_sf"/>
</dbReference>
<dbReference type="AlphaFoldDB" id="A0A1J4JJW8"/>
<dbReference type="PANTHER" id="PTHR24362">
    <property type="entry name" value="SERINE/THREONINE-PROTEIN KINASE NEK"/>
    <property type="match status" value="1"/>
</dbReference>
<feature type="domain" description="Protein kinase" evidence="2">
    <location>
        <begin position="20"/>
        <end position="277"/>
    </location>
</feature>
<accession>A0A1J4JJW8</accession>
<dbReference type="SUPFAM" id="SSF56112">
    <property type="entry name" value="Protein kinase-like (PK-like)"/>
    <property type="match status" value="1"/>
</dbReference>
<dbReference type="PROSITE" id="PS50011">
    <property type="entry name" value="PROTEIN_KINASE_DOM"/>
    <property type="match status" value="1"/>
</dbReference>
<proteinExistence type="predicted"/>
<organism evidence="3 4">
    <name type="scientific">Tritrichomonas foetus</name>
    <dbReference type="NCBI Taxonomy" id="1144522"/>
    <lineage>
        <taxon>Eukaryota</taxon>
        <taxon>Metamonada</taxon>
        <taxon>Parabasalia</taxon>
        <taxon>Tritrichomonadida</taxon>
        <taxon>Tritrichomonadidae</taxon>
        <taxon>Tritrichomonas</taxon>
    </lineage>
</organism>
<dbReference type="Gene3D" id="1.10.510.10">
    <property type="entry name" value="Transferase(Phosphotransferase) domain 1"/>
    <property type="match status" value="1"/>
</dbReference>
<dbReference type="GO" id="GO:0004672">
    <property type="term" value="F:protein kinase activity"/>
    <property type="evidence" value="ECO:0007669"/>
    <property type="project" value="InterPro"/>
</dbReference>
<evidence type="ECO:0000313" key="3">
    <source>
        <dbReference type="EMBL" id="OHS98905.1"/>
    </source>
</evidence>